<gene>
    <name evidence="1" type="ORF">JCM19240_4224</name>
</gene>
<accession>A0A090T7E3</accession>
<dbReference type="GO" id="GO:0004016">
    <property type="term" value="F:adenylate cyclase activity"/>
    <property type="evidence" value="ECO:0007669"/>
    <property type="project" value="UniProtKB-EC"/>
</dbReference>
<dbReference type="AlphaFoldDB" id="A0A090T7E3"/>
<dbReference type="Proteomes" id="UP000029224">
    <property type="component" value="Unassembled WGS sequence"/>
</dbReference>
<organism evidence="1 2">
    <name type="scientific">Vibrio maritimus</name>
    <dbReference type="NCBI Taxonomy" id="990268"/>
    <lineage>
        <taxon>Bacteria</taxon>
        <taxon>Pseudomonadati</taxon>
        <taxon>Pseudomonadota</taxon>
        <taxon>Gammaproteobacteria</taxon>
        <taxon>Vibrionales</taxon>
        <taxon>Vibrionaceae</taxon>
        <taxon>Vibrio</taxon>
    </lineage>
</organism>
<reference evidence="1 2" key="2">
    <citation type="submission" date="2014-09" db="EMBL/GenBank/DDBJ databases">
        <authorList>
            <consortium name="NBRP consortium"/>
            <person name="Sawabe T."/>
            <person name="Meirelles P."/>
            <person name="Nakanishi M."/>
            <person name="Sayaka M."/>
            <person name="Hattori M."/>
            <person name="Ohkuma M."/>
        </authorList>
    </citation>
    <scope>NUCLEOTIDE SEQUENCE [LARGE SCALE GENOMIC DNA]</scope>
    <source>
        <strain evidence="1 2">JCM 19240</strain>
    </source>
</reference>
<keyword evidence="2" id="KW-1185">Reference proteome</keyword>
<evidence type="ECO:0000313" key="2">
    <source>
        <dbReference type="Proteomes" id="UP000029224"/>
    </source>
</evidence>
<sequence length="188" mass="21251">MIPTEVQIRKELQNIIEHDLFKHSPKMIAFIQYLVDKALAGDGERLKQYTIAIELLEKPSDFDPAIDPIVRIQASKLRRALESYYLIKRKDRQVKITLPKGSYNPSFESVHPEVAQSDSVTPPIPVVAVLPFSYVGNDETIKSSFLAQSFQEELNLALARFDTLSLVSPLLVNSLPMDTVSLHEPTNY</sequence>
<dbReference type="EMBL" id="BBMT01000005">
    <property type="protein sequence ID" value="GAL34674.1"/>
    <property type="molecule type" value="Genomic_DNA"/>
</dbReference>
<dbReference type="OrthoDB" id="54411at2"/>
<name>A0A090T7E3_9VIBR</name>
<evidence type="ECO:0000313" key="1">
    <source>
        <dbReference type="EMBL" id="GAL34674.1"/>
    </source>
</evidence>
<reference evidence="1 2" key="1">
    <citation type="submission" date="2014-09" db="EMBL/GenBank/DDBJ databases">
        <title>Vibrio maritimus JCM 19240. (C210) whole genome shotgun sequence.</title>
        <authorList>
            <person name="Sawabe T."/>
            <person name="Meirelles P."/>
            <person name="Nakanishi M."/>
            <person name="Sayaka M."/>
            <person name="Hattori M."/>
            <person name="Ohkuma M."/>
        </authorList>
    </citation>
    <scope>NUCLEOTIDE SEQUENCE [LARGE SCALE GENOMIC DNA]</scope>
    <source>
        <strain evidence="1 2">JCM 19240</strain>
    </source>
</reference>
<protein>
    <submittedName>
        <fullName evidence="1">Adenylate cyclase</fullName>
        <ecNumber evidence="1">4.6.1.1</ecNumber>
    </submittedName>
</protein>
<comment type="caution">
    <text evidence="1">The sequence shown here is derived from an EMBL/GenBank/DDBJ whole genome shotgun (WGS) entry which is preliminary data.</text>
</comment>
<keyword evidence="1" id="KW-0456">Lyase</keyword>
<proteinExistence type="predicted"/>
<dbReference type="EC" id="4.6.1.1" evidence="1"/>